<sequence>MTPADFQSWRQRMGYSQRAAAEALGVSLPTLQAWERGTAFATGKPVVIDKRTALACAAIAAGLGPLGER</sequence>
<dbReference type="RefSeq" id="WP_129240181.1">
    <property type="nucleotide sequence ID" value="NZ_UFQC01000006.1"/>
</dbReference>
<dbReference type="GO" id="GO:0003677">
    <property type="term" value="F:DNA binding"/>
    <property type="evidence" value="ECO:0007669"/>
    <property type="project" value="InterPro"/>
</dbReference>
<dbReference type="AlphaFoldDB" id="A0A446CBX6"/>
<protein>
    <recommendedName>
        <fullName evidence="1">HTH cro/C1-type domain-containing protein</fullName>
    </recommendedName>
</protein>
<organism evidence="2 3">
    <name type="scientific">Achromobacter veterisilvae</name>
    <dbReference type="NCBI Taxonomy" id="2069367"/>
    <lineage>
        <taxon>Bacteria</taxon>
        <taxon>Pseudomonadati</taxon>
        <taxon>Pseudomonadota</taxon>
        <taxon>Betaproteobacteria</taxon>
        <taxon>Burkholderiales</taxon>
        <taxon>Alcaligenaceae</taxon>
        <taxon>Achromobacter</taxon>
    </lineage>
</organism>
<dbReference type="Gene3D" id="1.10.260.40">
    <property type="entry name" value="lambda repressor-like DNA-binding domains"/>
    <property type="match status" value="1"/>
</dbReference>
<dbReference type="Proteomes" id="UP000289465">
    <property type="component" value="Unassembled WGS sequence"/>
</dbReference>
<evidence type="ECO:0000259" key="1">
    <source>
        <dbReference type="PROSITE" id="PS50943"/>
    </source>
</evidence>
<proteinExistence type="predicted"/>
<dbReference type="OrthoDB" id="8234829at2"/>
<dbReference type="Pfam" id="PF01381">
    <property type="entry name" value="HTH_3"/>
    <property type="match status" value="1"/>
</dbReference>
<dbReference type="PROSITE" id="PS50943">
    <property type="entry name" value="HTH_CROC1"/>
    <property type="match status" value="1"/>
</dbReference>
<dbReference type="InterPro" id="IPR010982">
    <property type="entry name" value="Lambda_DNA-bd_dom_sf"/>
</dbReference>
<dbReference type="CDD" id="cd00093">
    <property type="entry name" value="HTH_XRE"/>
    <property type="match status" value="1"/>
</dbReference>
<dbReference type="InterPro" id="IPR001387">
    <property type="entry name" value="Cro/C1-type_HTH"/>
</dbReference>
<gene>
    <name evidence="2" type="ORF">AVE30378_01530</name>
</gene>
<dbReference type="EMBL" id="UFQC01000006">
    <property type="protein sequence ID" value="SSW65367.1"/>
    <property type="molecule type" value="Genomic_DNA"/>
</dbReference>
<reference evidence="2 3" key="1">
    <citation type="submission" date="2018-07" db="EMBL/GenBank/DDBJ databases">
        <authorList>
            <person name="Peeters C."/>
        </authorList>
    </citation>
    <scope>NUCLEOTIDE SEQUENCE [LARGE SCALE GENOMIC DNA]</scope>
    <source>
        <strain evidence="2 3">LMG 30378</strain>
    </source>
</reference>
<name>A0A446CBX6_9BURK</name>
<evidence type="ECO:0000313" key="3">
    <source>
        <dbReference type="Proteomes" id="UP000289465"/>
    </source>
</evidence>
<evidence type="ECO:0000313" key="2">
    <source>
        <dbReference type="EMBL" id="SSW65367.1"/>
    </source>
</evidence>
<dbReference type="SUPFAM" id="SSF47413">
    <property type="entry name" value="lambda repressor-like DNA-binding domains"/>
    <property type="match status" value="1"/>
</dbReference>
<feature type="domain" description="HTH cro/C1-type" evidence="1">
    <location>
        <begin position="6"/>
        <end position="39"/>
    </location>
</feature>
<accession>A0A446CBX6</accession>